<organism evidence="2 3">
    <name type="scientific">Trachymyrmex septentrionalis</name>
    <dbReference type="NCBI Taxonomy" id="34720"/>
    <lineage>
        <taxon>Eukaryota</taxon>
        <taxon>Metazoa</taxon>
        <taxon>Ecdysozoa</taxon>
        <taxon>Arthropoda</taxon>
        <taxon>Hexapoda</taxon>
        <taxon>Insecta</taxon>
        <taxon>Pterygota</taxon>
        <taxon>Neoptera</taxon>
        <taxon>Endopterygota</taxon>
        <taxon>Hymenoptera</taxon>
        <taxon>Apocrita</taxon>
        <taxon>Aculeata</taxon>
        <taxon>Formicoidea</taxon>
        <taxon>Formicidae</taxon>
        <taxon>Myrmicinae</taxon>
        <taxon>Trachymyrmex</taxon>
    </lineage>
</organism>
<evidence type="ECO:0000256" key="1">
    <source>
        <dbReference type="SAM" id="MobiDB-lite"/>
    </source>
</evidence>
<dbReference type="Proteomes" id="UP000078541">
    <property type="component" value="Unassembled WGS sequence"/>
</dbReference>
<evidence type="ECO:0000313" key="2">
    <source>
        <dbReference type="EMBL" id="KYN44720.1"/>
    </source>
</evidence>
<accession>A0A195FVQ7</accession>
<protein>
    <submittedName>
        <fullName evidence="2">Uncharacterized protein</fullName>
    </submittedName>
</protein>
<dbReference type="AlphaFoldDB" id="A0A195FVQ7"/>
<evidence type="ECO:0000313" key="3">
    <source>
        <dbReference type="Proteomes" id="UP000078541"/>
    </source>
</evidence>
<feature type="region of interest" description="Disordered" evidence="1">
    <location>
        <begin position="40"/>
        <end position="78"/>
    </location>
</feature>
<keyword evidence="3" id="KW-1185">Reference proteome</keyword>
<dbReference type="EMBL" id="KQ981208">
    <property type="protein sequence ID" value="KYN44720.1"/>
    <property type="molecule type" value="Genomic_DNA"/>
</dbReference>
<proteinExistence type="predicted"/>
<name>A0A195FVQ7_9HYME</name>
<sequence length="97" mass="10188">MHHTAPWYLPWGLKLVPLPIPPGHPASGIPNPAGLHLLTPLPGIYAPEPRKGPSQNNEITGGKSGPPTLHSVALPDLPLGEDPGTLLKIRVEQVPSA</sequence>
<reference evidence="2 3" key="1">
    <citation type="submission" date="2016-03" db="EMBL/GenBank/DDBJ databases">
        <title>Trachymyrmex septentrionalis WGS genome.</title>
        <authorList>
            <person name="Nygaard S."/>
            <person name="Hu H."/>
            <person name="Boomsma J."/>
            <person name="Zhang G."/>
        </authorList>
    </citation>
    <scope>NUCLEOTIDE SEQUENCE [LARGE SCALE GENOMIC DNA]</scope>
    <source>
        <strain evidence="2">Tsep2-gDNA-1</strain>
        <tissue evidence="2">Whole body</tissue>
    </source>
</reference>
<dbReference type="STRING" id="34720.A0A195FVQ7"/>
<gene>
    <name evidence="2" type="ORF">ALC56_00715</name>
</gene>